<keyword evidence="2" id="KW-1185">Reference proteome</keyword>
<reference evidence="1 2" key="1">
    <citation type="submission" date="2019-07" db="EMBL/GenBank/DDBJ databases">
        <authorList>
            <person name="Jastrzebski P J."/>
            <person name="Paukszto L."/>
            <person name="Jastrzebski P J."/>
        </authorList>
    </citation>
    <scope>NUCLEOTIDE SEQUENCE [LARGE SCALE GENOMIC DNA]</scope>
    <source>
        <strain evidence="1 2">WMS-il1</strain>
    </source>
</reference>
<evidence type="ECO:0000313" key="1">
    <source>
        <dbReference type="EMBL" id="VUZ39294.1"/>
    </source>
</evidence>
<name>A0A564XY72_HYMDI</name>
<sequence length="83" mass="9260">MSKRAHRFPPALFYNGLASPKKHICAHVLAQHHPSDSYKVSLVYPTRITHTGQLRTPTFLALSLSLSLSPSFSPSLCYALWIP</sequence>
<evidence type="ECO:0000313" key="2">
    <source>
        <dbReference type="Proteomes" id="UP000321570"/>
    </source>
</evidence>
<organism evidence="1 2">
    <name type="scientific">Hymenolepis diminuta</name>
    <name type="common">Rat tapeworm</name>
    <dbReference type="NCBI Taxonomy" id="6216"/>
    <lineage>
        <taxon>Eukaryota</taxon>
        <taxon>Metazoa</taxon>
        <taxon>Spiralia</taxon>
        <taxon>Lophotrochozoa</taxon>
        <taxon>Platyhelminthes</taxon>
        <taxon>Cestoda</taxon>
        <taxon>Eucestoda</taxon>
        <taxon>Cyclophyllidea</taxon>
        <taxon>Hymenolepididae</taxon>
        <taxon>Hymenolepis</taxon>
    </lineage>
</organism>
<gene>
    <name evidence="1" type="ORF">WMSIL1_LOCUS422</name>
</gene>
<dbReference type="EMBL" id="CABIJS010000011">
    <property type="protein sequence ID" value="VUZ39294.1"/>
    <property type="molecule type" value="Genomic_DNA"/>
</dbReference>
<accession>A0A564XY72</accession>
<protein>
    <submittedName>
        <fullName evidence="1">Uncharacterized protein</fullName>
    </submittedName>
</protein>
<dbReference type="AlphaFoldDB" id="A0A564XY72"/>
<proteinExistence type="predicted"/>
<dbReference type="Proteomes" id="UP000321570">
    <property type="component" value="Unassembled WGS sequence"/>
</dbReference>